<feature type="non-terminal residue" evidence="1">
    <location>
        <position position="1"/>
    </location>
</feature>
<dbReference type="EMBL" id="HADX01014241">
    <property type="protein sequence ID" value="SBP36473.1"/>
    <property type="molecule type" value="Transcribed_RNA"/>
</dbReference>
<reference evidence="1" key="2">
    <citation type="submission" date="2016-06" db="EMBL/GenBank/DDBJ databases">
        <title>The genome of a short-lived fish provides insights into sex chromosome evolution and the genetic control of aging.</title>
        <authorList>
            <person name="Reichwald K."/>
            <person name="Felder M."/>
            <person name="Petzold A."/>
            <person name="Koch P."/>
            <person name="Groth M."/>
            <person name="Platzer M."/>
        </authorList>
    </citation>
    <scope>NUCLEOTIDE SEQUENCE</scope>
    <source>
        <tissue evidence="1">Brain</tissue>
    </source>
</reference>
<gene>
    <name evidence="1" type="primary">Nfu_g_1_016340</name>
</gene>
<sequence length="63" mass="7372">WTWREESPHLVFVVSAAAEMTFDLKLWAETWLDLSRHRSTGLKTSWEVSALKLDVLGRNSERK</sequence>
<evidence type="ECO:0000313" key="1">
    <source>
        <dbReference type="EMBL" id="SBP36473.1"/>
    </source>
</evidence>
<accession>A0A1A7Z214</accession>
<feature type="non-terminal residue" evidence="1">
    <location>
        <position position="63"/>
    </location>
</feature>
<proteinExistence type="predicted"/>
<organism evidence="1">
    <name type="scientific">Iconisemion striatum</name>
    <dbReference type="NCBI Taxonomy" id="60296"/>
    <lineage>
        <taxon>Eukaryota</taxon>
        <taxon>Metazoa</taxon>
        <taxon>Chordata</taxon>
        <taxon>Craniata</taxon>
        <taxon>Vertebrata</taxon>
        <taxon>Euteleostomi</taxon>
        <taxon>Actinopterygii</taxon>
        <taxon>Neopterygii</taxon>
        <taxon>Teleostei</taxon>
        <taxon>Neoteleostei</taxon>
        <taxon>Acanthomorphata</taxon>
        <taxon>Ovalentaria</taxon>
        <taxon>Atherinomorphae</taxon>
        <taxon>Cyprinodontiformes</taxon>
        <taxon>Nothobranchiidae</taxon>
        <taxon>Iconisemion</taxon>
    </lineage>
</organism>
<reference evidence="1" key="1">
    <citation type="submission" date="2016-05" db="EMBL/GenBank/DDBJ databases">
        <authorList>
            <person name="Lavstsen T."/>
            <person name="Jespersen J.S."/>
        </authorList>
    </citation>
    <scope>NUCLEOTIDE SEQUENCE</scope>
    <source>
        <tissue evidence="1">Brain</tissue>
    </source>
</reference>
<protein>
    <submittedName>
        <fullName evidence="1">Uncharacterized protein</fullName>
    </submittedName>
</protein>
<name>A0A1A7Z214_9TELE</name>
<dbReference type="AlphaFoldDB" id="A0A1A7Z214"/>